<proteinExistence type="predicted"/>
<dbReference type="KEGG" id="ovi:T265_15445"/>
<organism evidence="1 2">
    <name type="scientific">Opisthorchis viverrini</name>
    <name type="common">Southeast Asian liver fluke</name>
    <dbReference type="NCBI Taxonomy" id="6198"/>
    <lineage>
        <taxon>Eukaryota</taxon>
        <taxon>Metazoa</taxon>
        <taxon>Spiralia</taxon>
        <taxon>Lophotrochozoa</taxon>
        <taxon>Platyhelminthes</taxon>
        <taxon>Trematoda</taxon>
        <taxon>Digenea</taxon>
        <taxon>Opisthorchiida</taxon>
        <taxon>Opisthorchiata</taxon>
        <taxon>Opisthorchiidae</taxon>
        <taxon>Opisthorchis</taxon>
    </lineage>
</organism>
<sequence>TLLAQTYLNPNSNNRRELKEALQRITIYSGCPSTVGTLISPVIYFNCKPVCPNEMMGHKLLYVS</sequence>
<dbReference type="EMBL" id="KL597127">
    <property type="protein sequence ID" value="KER19858.1"/>
    <property type="molecule type" value="Genomic_DNA"/>
</dbReference>
<protein>
    <submittedName>
        <fullName evidence="1">Uncharacterized protein</fullName>
    </submittedName>
</protein>
<dbReference type="RefSeq" id="XP_009176400.1">
    <property type="nucleotide sequence ID" value="XM_009178136.1"/>
</dbReference>
<dbReference type="AlphaFoldDB" id="A0A074YYW3"/>
<feature type="non-terminal residue" evidence="1">
    <location>
        <position position="1"/>
    </location>
</feature>
<reference evidence="1 2" key="1">
    <citation type="submission" date="2013-11" db="EMBL/GenBank/DDBJ databases">
        <title>Opisthorchis viverrini - life in the bile duct.</title>
        <authorList>
            <person name="Young N.D."/>
            <person name="Nagarajan N."/>
            <person name="Lin S.J."/>
            <person name="Korhonen P.K."/>
            <person name="Jex A.R."/>
            <person name="Hall R.S."/>
            <person name="Safavi-Hemami H."/>
            <person name="Kaewkong W."/>
            <person name="Bertrand D."/>
            <person name="Gao S."/>
            <person name="Seet Q."/>
            <person name="Wongkham S."/>
            <person name="Teh B.T."/>
            <person name="Wongkham C."/>
            <person name="Intapan P.M."/>
            <person name="Maleewong W."/>
            <person name="Yang X."/>
            <person name="Hu M."/>
            <person name="Wang Z."/>
            <person name="Hofmann A."/>
            <person name="Sternberg P.W."/>
            <person name="Tan P."/>
            <person name="Wang J."/>
            <person name="Gasser R.B."/>
        </authorList>
    </citation>
    <scope>NUCLEOTIDE SEQUENCE [LARGE SCALE GENOMIC DNA]</scope>
</reference>
<evidence type="ECO:0000313" key="2">
    <source>
        <dbReference type="Proteomes" id="UP000054324"/>
    </source>
</evidence>
<evidence type="ECO:0000313" key="1">
    <source>
        <dbReference type="EMBL" id="KER19858.1"/>
    </source>
</evidence>
<name>A0A074YYW3_OPIVI</name>
<keyword evidence="2" id="KW-1185">Reference proteome</keyword>
<gene>
    <name evidence="1" type="ORF">T265_15445</name>
</gene>
<accession>A0A074YYW3</accession>
<dbReference type="Proteomes" id="UP000054324">
    <property type="component" value="Unassembled WGS sequence"/>
</dbReference>
<dbReference type="CTD" id="20329610"/>
<dbReference type="GeneID" id="20329610"/>